<protein>
    <submittedName>
        <fullName evidence="1">Uncharacterized protein</fullName>
    </submittedName>
</protein>
<gene>
    <name evidence="1" type="ORF">MUN79_22840</name>
</gene>
<dbReference type="AlphaFoldDB" id="A0A8T9Q6N7"/>
<dbReference type="KEGG" id="hcu:MUN79_22840"/>
<dbReference type="EMBL" id="CP095046">
    <property type="protein sequence ID" value="UOQ71430.1"/>
    <property type="molecule type" value="Genomic_DNA"/>
</dbReference>
<dbReference type="RefSeq" id="WP_244674837.1">
    <property type="nucleotide sequence ID" value="NZ_CP095046.1"/>
</dbReference>
<evidence type="ECO:0000313" key="2">
    <source>
        <dbReference type="Proteomes" id="UP000831796"/>
    </source>
</evidence>
<keyword evidence="2" id="KW-1185">Reference proteome</keyword>
<name>A0A8T9Q6N7_9BACT</name>
<proteinExistence type="predicted"/>
<evidence type="ECO:0000313" key="1">
    <source>
        <dbReference type="EMBL" id="UOQ71430.1"/>
    </source>
</evidence>
<organism evidence="1 2">
    <name type="scientific">Hymenobacter cellulosilyticus</name>
    <dbReference type="NCBI Taxonomy" id="2932248"/>
    <lineage>
        <taxon>Bacteria</taxon>
        <taxon>Pseudomonadati</taxon>
        <taxon>Bacteroidota</taxon>
        <taxon>Cytophagia</taxon>
        <taxon>Cytophagales</taxon>
        <taxon>Hymenobacteraceae</taxon>
        <taxon>Hymenobacter</taxon>
    </lineage>
</organism>
<reference evidence="1" key="1">
    <citation type="submission" date="2022-04" db="EMBL/GenBank/DDBJ databases">
        <title>Hymenobacter sp. isolated from the air.</title>
        <authorList>
            <person name="Won M."/>
            <person name="Lee C.-M."/>
            <person name="Woen H.-Y."/>
            <person name="Kwon S.-W."/>
        </authorList>
    </citation>
    <scope>NUCLEOTIDE SEQUENCE</scope>
    <source>
        <strain evidence="1">5116S-3</strain>
    </source>
</reference>
<sequence>MPVCLPAHAAPAPLLYPRYGLDPAGCVSERAAGALGRLGPSAPDQDHLHLPGMPQAHHHHLEEHTRADACARQPVKQPTAQHAHAGSGEQQLTSLAPLVLKLLGSAAVLPTEPAEAVAALRPWPGPGPRRWPWCRPLTCPQDSRSAHFSGFPADLTPRFR</sequence>
<dbReference type="Proteomes" id="UP000831796">
    <property type="component" value="Chromosome"/>
</dbReference>
<accession>A0A8T9Q6N7</accession>